<feature type="non-terminal residue" evidence="1">
    <location>
        <position position="101"/>
    </location>
</feature>
<evidence type="ECO:0000313" key="1">
    <source>
        <dbReference type="EMBL" id="GFD53629.1"/>
    </source>
</evidence>
<gene>
    <name evidence="1" type="ORF">Tci_925598</name>
</gene>
<comment type="caution">
    <text evidence="1">The sequence shown here is derived from an EMBL/GenBank/DDBJ whole genome shotgun (WGS) entry which is preliminary data.</text>
</comment>
<dbReference type="AlphaFoldDB" id="A0A699X298"/>
<dbReference type="EMBL" id="BKCJ011796644">
    <property type="protein sequence ID" value="GFD53629.1"/>
    <property type="molecule type" value="Genomic_DNA"/>
</dbReference>
<sequence>LLEVRAVVNYLVLAAQRRVLVLNGIEAVRAGRHDFLDAVAVHRGDVLHGLHLKQKLVAGALGGVTGAAFFEAQHRVVGAHVLQNAGKRARHALVAVVESPG</sequence>
<reference evidence="1" key="1">
    <citation type="journal article" date="2019" name="Sci. Rep.">
        <title>Draft genome of Tanacetum cinerariifolium, the natural source of mosquito coil.</title>
        <authorList>
            <person name="Yamashiro T."/>
            <person name="Shiraishi A."/>
            <person name="Satake H."/>
            <person name="Nakayama K."/>
        </authorList>
    </citation>
    <scope>NUCLEOTIDE SEQUENCE</scope>
</reference>
<feature type="non-terminal residue" evidence="1">
    <location>
        <position position="1"/>
    </location>
</feature>
<proteinExistence type="predicted"/>
<protein>
    <submittedName>
        <fullName evidence="1">Uncharacterized protein</fullName>
    </submittedName>
</protein>
<organism evidence="1">
    <name type="scientific">Tanacetum cinerariifolium</name>
    <name type="common">Dalmatian daisy</name>
    <name type="synonym">Chrysanthemum cinerariifolium</name>
    <dbReference type="NCBI Taxonomy" id="118510"/>
    <lineage>
        <taxon>Eukaryota</taxon>
        <taxon>Viridiplantae</taxon>
        <taxon>Streptophyta</taxon>
        <taxon>Embryophyta</taxon>
        <taxon>Tracheophyta</taxon>
        <taxon>Spermatophyta</taxon>
        <taxon>Magnoliopsida</taxon>
        <taxon>eudicotyledons</taxon>
        <taxon>Gunneridae</taxon>
        <taxon>Pentapetalae</taxon>
        <taxon>asterids</taxon>
        <taxon>campanulids</taxon>
        <taxon>Asterales</taxon>
        <taxon>Asteraceae</taxon>
        <taxon>Asteroideae</taxon>
        <taxon>Anthemideae</taxon>
        <taxon>Anthemidinae</taxon>
        <taxon>Tanacetum</taxon>
    </lineage>
</organism>
<name>A0A699X298_TANCI</name>
<accession>A0A699X298</accession>